<keyword evidence="3" id="KW-1185">Reference proteome</keyword>
<proteinExistence type="predicted"/>
<evidence type="ECO:0000256" key="1">
    <source>
        <dbReference type="SAM" id="SignalP"/>
    </source>
</evidence>
<name>A0AAW0ULW8_SCYPA</name>
<dbReference type="EMBL" id="JARAKH010000011">
    <property type="protein sequence ID" value="KAK8399622.1"/>
    <property type="molecule type" value="Genomic_DNA"/>
</dbReference>
<gene>
    <name evidence="2" type="ORF">O3P69_003583</name>
</gene>
<accession>A0AAW0ULW8</accession>
<keyword evidence="1" id="KW-0732">Signal</keyword>
<sequence>MVGVRRGLLPLLTLPLLLLVLQVAEAPLPPVMCLLEKLLEMEGRKQLRYITCNRVPALGVYHLIPLKRLCDDDQRKMTTLEDNAQEVYDKCCRLARPVYCTEEEWRIVTRIRYRIVFCTHHPDLCTINDTSVPVA</sequence>
<protein>
    <submittedName>
        <fullName evidence="2">Uncharacterized protein</fullName>
    </submittedName>
</protein>
<reference evidence="2 3" key="1">
    <citation type="submission" date="2023-03" db="EMBL/GenBank/DDBJ databases">
        <title>High-quality genome of Scylla paramamosain provides insights in environmental adaptation.</title>
        <authorList>
            <person name="Zhang L."/>
        </authorList>
    </citation>
    <scope>NUCLEOTIDE SEQUENCE [LARGE SCALE GENOMIC DNA]</scope>
    <source>
        <strain evidence="2">LZ_2023a</strain>
        <tissue evidence="2">Muscle</tissue>
    </source>
</reference>
<evidence type="ECO:0000313" key="2">
    <source>
        <dbReference type="EMBL" id="KAK8399622.1"/>
    </source>
</evidence>
<dbReference type="AlphaFoldDB" id="A0AAW0ULW8"/>
<comment type="caution">
    <text evidence="2">The sequence shown here is derived from an EMBL/GenBank/DDBJ whole genome shotgun (WGS) entry which is preliminary data.</text>
</comment>
<dbReference type="Proteomes" id="UP001487740">
    <property type="component" value="Unassembled WGS sequence"/>
</dbReference>
<feature type="chain" id="PRO_5043508572" evidence="1">
    <location>
        <begin position="27"/>
        <end position="135"/>
    </location>
</feature>
<organism evidence="2 3">
    <name type="scientific">Scylla paramamosain</name>
    <name type="common">Mud crab</name>
    <dbReference type="NCBI Taxonomy" id="85552"/>
    <lineage>
        <taxon>Eukaryota</taxon>
        <taxon>Metazoa</taxon>
        <taxon>Ecdysozoa</taxon>
        <taxon>Arthropoda</taxon>
        <taxon>Crustacea</taxon>
        <taxon>Multicrustacea</taxon>
        <taxon>Malacostraca</taxon>
        <taxon>Eumalacostraca</taxon>
        <taxon>Eucarida</taxon>
        <taxon>Decapoda</taxon>
        <taxon>Pleocyemata</taxon>
        <taxon>Brachyura</taxon>
        <taxon>Eubrachyura</taxon>
        <taxon>Portunoidea</taxon>
        <taxon>Portunidae</taxon>
        <taxon>Portuninae</taxon>
        <taxon>Scylla</taxon>
    </lineage>
</organism>
<feature type="signal peptide" evidence="1">
    <location>
        <begin position="1"/>
        <end position="26"/>
    </location>
</feature>
<evidence type="ECO:0000313" key="3">
    <source>
        <dbReference type="Proteomes" id="UP001487740"/>
    </source>
</evidence>